<accession>A0A511YTT5</accession>
<dbReference type="Pfam" id="PF00440">
    <property type="entry name" value="TetR_N"/>
    <property type="match status" value="1"/>
</dbReference>
<dbReference type="InterPro" id="IPR050109">
    <property type="entry name" value="HTH-type_TetR-like_transc_reg"/>
</dbReference>
<evidence type="ECO:0000313" key="4">
    <source>
        <dbReference type="EMBL" id="GEN78600.1"/>
    </source>
</evidence>
<dbReference type="SUPFAM" id="SSF46689">
    <property type="entry name" value="Homeodomain-like"/>
    <property type="match status" value="1"/>
</dbReference>
<evidence type="ECO:0000256" key="2">
    <source>
        <dbReference type="PROSITE-ProRule" id="PRU00335"/>
    </source>
</evidence>
<dbReference type="Proteomes" id="UP000321484">
    <property type="component" value="Unassembled WGS sequence"/>
</dbReference>
<organism evidence="4 5">
    <name type="scientific">Actinotalea fermentans</name>
    <dbReference type="NCBI Taxonomy" id="43671"/>
    <lineage>
        <taxon>Bacteria</taxon>
        <taxon>Bacillati</taxon>
        <taxon>Actinomycetota</taxon>
        <taxon>Actinomycetes</taxon>
        <taxon>Micrococcales</taxon>
        <taxon>Cellulomonadaceae</taxon>
        <taxon>Actinotalea</taxon>
    </lineage>
</organism>
<reference evidence="4 5" key="1">
    <citation type="submission" date="2019-07" db="EMBL/GenBank/DDBJ databases">
        <title>Whole genome shotgun sequence of Actinotalea fermentans NBRC 105374.</title>
        <authorList>
            <person name="Hosoyama A."/>
            <person name="Uohara A."/>
            <person name="Ohji S."/>
            <person name="Ichikawa N."/>
        </authorList>
    </citation>
    <scope>NUCLEOTIDE SEQUENCE [LARGE SCALE GENOMIC DNA]</scope>
    <source>
        <strain evidence="4 5">NBRC 105374</strain>
    </source>
</reference>
<dbReference type="PANTHER" id="PTHR30055">
    <property type="entry name" value="HTH-TYPE TRANSCRIPTIONAL REGULATOR RUTR"/>
    <property type="match status" value="1"/>
</dbReference>
<dbReference type="InterPro" id="IPR001647">
    <property type="entry name" value="HTH_TetR"/>
</dbReference>
<dbReference type="PRINTS" id="PR00455">
    <property type="entry name" value="HTHTETR"/>
</dbReference>
<dbReference type="InterPro" id="IPR009057">
    <property type="entry name" value="Homeodomain-like_sf"/>
</dbReference>
<dbReference type="OrthoDB" id="4709704at2"/>
<feature type="DNA-binding region" description="H-T-H motif" evidence="2">
    <location>
        <begin position="37"/>
        <end position="56"/>
    </location>
</feature>
<dbReference type="EMBL" id="BJYK01000001">
    <property type="protein sequence ID" value="GEN78600.1"/>
    <property type="molecule type" value="Genomic_DNA"/>
</dbReference>
<dbReference type="RefSeq" id="WP_034243412.1">
    <property type="nucleotide sequence ID" value="NZ_BJYK01000001.1"/>
</dbReference>
<gene>
    <name evidence="4" type="ORF">AFE02nite_03340</name>
</gene>
<feature type="domain" description="HTH tetR-type" evidence="3">
    <location>
        <begin position="14"/>
        <end position="74"/>
    </location>
</feature>
<name>A0A511YTT5_9CELL</name>
<sequence>MPRIDAPTVAEHRAARERALLDAARDLLTADPDRVPTLAEVGERAGLSRSSVYQYFASREDLLSALVRDSFPTWQRRLDTTIAAADGPHGRVIAFVRANLELVADGEHALARTLAVVAPSEDVAERARDFHDQLLVPVLAALRELGAPDPELSAELVNAVVHAASRLVEQTGDLERSLRATTAILDPYLRGLQPAAQASGTPAPDQD</sequence>
<evidence type="ECO:0000256" key="1">
    <source>
        <dbReference type="ARBA" id="ARBA00023125"/>
    </source>
</evidence>
<dbReference type="PROSITE" id="PS50977">
    <property type="entry name" value="HTH_TETR_2"/>
    <property type="match status" value="1"/>
</dbReference>
<protein>
    <submittedName>
        <fullName evidence="4">TetR family transcriptional regulator</fullName>
    </submittedName>
</protein>
<dbReference type="GO" id="GO:0000976">
    <property type="term" value="F:transcription cis-regulatory region binding"/>
    <property type="evidence" value="ECO:0007669"/>
    <property type="project" value="TreeGrafter"/>
</dbReference>
<evidence type="ECO:0000259" key="3">
    <source>
        <dbReference type="PROSITE" id="PS50977"/>
    </source>
</evidence>
<comment type="caution">
    <text evidence="4">The sequence shown here is derived from an EMBL/GenBank/DDBJ whole genome shotgun (WGS) entry which is preliminary data.</text>
</comment>
<dbReference type="GO" id="GO:0003700">
    <property type="term" value="F:DNA-binding transcription factor activity"/>
    <property type="evidence" value="ECO:0007669"/>
    <property type="project" value="TreeGrafter"/>
</dbReference>
<evidence type="ECO:0000313" key="5">
    <source>
        <dbReference type="Proteomes" id="UP000321484"/>
    </source>
</evidence>
<keyword evidence="5" id="KW-1185">Reference proteome</keyword>
<proteinExistence type="predicted"/>
<dbReference type="Gene3D" id="1.10.357.10">
    <property type="entry name" value="Tetracycline Repressor, domain 2"/>
    <property type="match status" value="1"/>
</dbReference>
<dbReference type="AlphaFoldDB" id="A0A511YTT5"/>
<keyword evidence="1 2" id="KW-0238">DNA-binding</keyword>
<dbReference type="PANTHER" id="PTHR30055:SF226">
    <property type="entry name" value="HTH-TYPE TRANSCRIPTIONAL REGULATOR PKSA"/>
    <property type="match status" value="1"/>
</dbReference>